<gene>
    <name evidence="2" type="ORF">C943_04466</name>
</gene>
<reference evidence="2" key="1">
    <citation type="submission" date="2013-01" db="EMBL/GenBank/DDBJ databases">
        <title>Genome assembly of Mariniradius saccharolyticus AK6.</title>
        <authorList>
            <person name="Vaidya B."/>
            <person name="Khatri I."/>
            <person name="Tanuku N.R.S."/>
            <person name="Subramanian S."/>
            <person name="Pinnaka A."/>
        </authorList>
    </citation>
    <scope>NUCLEOTIDE SEQUENCE [LARGE SCALE GENOMIC DNA]</scope>
    <source>
        <strain evidence="2">AK6</strain>
    </source>
</reference>
<feature type="domain" description="HTH-like" evidence="1">
    <location>
        <begin position="1"/>
        <end position="62"/>
    </location>
</feature>
<keyword evidence="3" id="KW-1185">Reference proteome</keyword>
<dbReference type="Pfam" id="PF24718">
    <property type="entry name" value="HTH_73"/>
    <property type="match status" value="1"/>
</dbReference>
<protein>
    <recommendedName>
        <fullName evidence="1">HTH-like domain-containing protein</fullName>
    </recommendedName>
</protein>
<comment type="caution">
    <text evidence="2">The sequence shown here is derived from an EMBL/GenBank/DDBJ whole genome shotgun (WGS) entry which is preliminary data.</text>
</comment>
<organism evidence="2 3">
    <name type="scientific">Mariniradius saccharolyticus AK6</name>
    <dbReference type="NCBI Taxonomy" id="1239962"/>
    <lineage>
        <taxon>Bacteria</taxon>
        <taxon>Pseudomonadati</taxon>
        <taxon>Bacteroidota</taxon>
        <taxon>Cytophagia</taxon>
        <taxon>Cytophagales</taxon>
        <taxon>Cyclobacteriaceae</taxon>
        <taxon>Mariniradius</taxon>
    </lineage>
</organism>
<evidence type="ECO:0000259" key="1">
    <source>
        <dbReference type="Pfam" id="PF24718"/>
    </source>
</evidence>
<dbReference type="InterPro" id="IPR056975">
    <property type="entry name" value="HTH_73"/>
</dbReference>
<dbReference type="EMBL" id="AMZY02000009">
    <property type="protein sequence ID" value="EMS33587.1"/>
    <property type="molecule type" value="Genomic_DNA"/>
</dbReference>
<accession>M7XYM1</accession>
<dbReference type="Proteomes" id="UP000010953">
    <property type="component" value="Unassembled WGS sequence"/>
</dbReference>
<dbReference type="AlphaFoldDB" id="M7XYM1"/>
<dbReference type="InParanoid" id="M7XYM1"/>
<proteinExistence type="predicted"/>
<evidence type="ECO:0000313" key="2">
    <source>
        <dbReference type="EMBL" id="EMS33587.1"/>
    </source>
</evidence>
<sequence>MYNNAQKGEAVAMIHLFGIKYAKQIHEGKYSIKDIIDISGIHKSFSTELSKGIKLAKYVSFKTNP</sequence>
<evidence type="ECO:0000313" key="3">
    <source>
        <dbReference type="Proteomes" id="UP000010953"/>
    </source>
</evidence>
<dbReference type="eggNOG" id="ENOG503398D">
    <property type="taxonomic scope" value="Bacteria"/>
</dbReference>
<name>M7XYM1_9BACT</name>